<dbReference type="EMBL" id="CP118224">
    <property type="protein sequence ID" value="WMC10857.1"/>
    <property type="molecule type" value="Genomic_DNA"/>
</dbReference>
<feature type="transmembrane region" description="Helical" evidence="1">
    <location>
        <begin position="1216"/>
        <end position="1239"/>
    </location>
</feature>
<dbReference type="KEGG" id="ope:PU634_00395"/>
<feature type="signal peptide" evidence="2">
    <location>
        <begin position="1"/>
        <end position="17"/>
    </location>
</feature>
<keyword evidence="1" id="KW-0812">Transmembrane</keyword>
<feature type="transmembrane region" description="Helical" evidence="1">
    <location>
        <begin position="1144"/>
        <end position="1165"/>
    </location>
</feature>
<sequence>MHLLPLLLSLFALPVAAQTASALHVPDSLQPWQEWVLHGETQARCPLLYRQNTERRCAWPGRLMLDLTDDDGRFEQNWQLYADADIPLPGSREHWPLNVTVNGKPAILTEREGRPLLSLPAGEYRVAGRWQWARLPVSLQLDAGTGLLALSLNGQAVASPELDKQGRLWPGRRPQAQAPSSNRLDINVYRHIADDIPLRVNTRIELNVAGEPRALLLGPALLQDHIPLALNSPLPARLEPDGRLRIQARPGRWQLNLSSRHPAEVHSLTLPAIPAPWPEQEVWVVQAYPQLRLTEISGPVTVDAGQSGLPPRWQSLPAFLMTPGTTMAFKVLRRGNPAPEPGQLALRRELWLDFDGGGYTLKDVFTGTLEHSMRLNTSLALGRVAVNGEPRLVTELEAGQPGVELRPGALSLVADSRWEGNTGTLPAVGWTLTVKELSSRLHLPPGWSLLAAFGMDNTPHTWLQRWTLLDLFLVLIAAVAAYRLWGWHWGLLTLITLGLIWHQPSGVGPPRWIWLHLLAACALLKALPAGRLHHWVSGYRLLALLVLTLIAIPFMVDELRTALYPQLARPGAVAPAAVAGSPHQARTELEAKAEAMGDEVMTLSGAPSREPRPLPRLDPNALVQTGPGLPDWQWRSVELGWNGPVTPAQPLRLVLLSPTVNTLLNLLRVALLCLLVLRMAGMSVSRSKGLHLQQTLWSWLPALLVLPLLTVAPGARAEFPSPELLNELKTRLTAPPECLPECALTSSMQLDATREQLTLTLTIHTHTGLAVPLPAQHHAWLPERVWLNGAPADGLWRNDRGILHLPLPVGIHNIELAGPLPAQDRLQLPLPLPPKRVEARLEGWRLQGVNENGVPEGRLQLTRLAADGKPENAGLKPGVLPDFAQLTRTLQLGLDWRVDNQLVRQNDTERALRLEVPLLPGESVLTDGIRVENGKALISLAAGQRQLSWQSALARVDSLTLEAPQTQGWTETWRLNASPIWHVNSTGLAPVHPQGSALPEWRPWPGEQLTLAIARPAAVPGSTLTLDASTLEVQPGKHATDAHLELTLRSSQGGQHSLQLPEGAELQSVAINGRTLPLRLNEQTLTLPLTPGSQTVRIHWRQTPGIGTVFTTPGVSLNNDSVNHRIALTLGQDRWVLFAGGPRLGPAVLFWSLVAITVLLAAGLARLPLTPLRFHHWLLLGLGLTQVPLWMAATVVLWLLALGLRERWQHQQAGGWFNLAQIGLVLLTLLALGYLFHAIQQGLLGLPDMQIAGNGSWGNRLNWYQDRTEATLPTGWVLSVPLLIYRLLMLVWALWLAFALLGWLRWGWLSFTRDGLWRPLQLLKRSDKAPWKTPKAPE</sequence>
<keyword evidence="1" id="KW-1133">Transmembrane helix</keyword>
<feature type="transmembrane region" description="Helical" evidence="1">
    <location>
        <begin position="489"/>
        <end position="505"/>
    </location>
</feature>
<reference evidence="3 4" key="1">
    <citation type="submission" date="2023-02" db="EMBL/GenBank/DDBJ databases">
        <title>Complete genome sequence of a novel bacterium Oceanimonas sp. NTOU-MSR1 isolated from marine coast sediment.</title>
        <authorList>
            <person name="Yang H.-T."/>
            <person name="Chen Y.-L."/>
            <person name="Ho Y.-N."/>
        </authorList>
    </citation>
    <scope>NUCLEOTIDE SEQUENCE [LARGE SCALE GENOMIC DNA]</scope>
    <source>
        <strain evidence="3 4">NTOU-MSR1</strain>
    </source>
</reference>
<organism evidence="3 4">
    <name type="scientific">Oceanimonas pelagia</name>
    <dbReference type="NCBI Taxonomy" id="3028314"/>
    <lineage>
        <taxon>Bacteria</taxon>
        <taxon>Pseudomonadati</taxon>
        <taxon>Pseudomonadota</taxon>
        <taxon>Gammaproteobacteria</taxon>
        <taxon>Aeromonadales</taxon>
        <taxon>Aeromonadaceae</taxon>
        <taxon>Oceanimonas</taxon>
    </lineage>
</organism>
<feature type="transmembrane region" description="Helical" evidence="1">
    <location>
        <begin position="662"/>
        <end position="680"/>
    </location>
</feature>
<evidence type="ECO:0000256" key="2">
    <source>
        <dbReference type="SAM" id="SignalP"/>
    </source>
</evidence>
<protein>
    <submittedName>
        <fullName evidence="3">Uncharacterized protein</fullName>
    </submittedName>
</protein>
<accession>A0AA50KPQ5</accession>
<evidence type="ECO:0000313" key="4">
    <source>
        <dbReference type="Proteomes" id="UP001223802"/>
    </source>
</evidence>
<keyword evidence="4" id="KW-1185">Reference proteome</keyword>
<gene>
    <name evidence="3" type="ORF">PU634_00395</name>
</gene>
<feature type="chain" id="PRO_5041353689" evidence="2">
    <location>
        <begin position="18"/>
        <end position="1338"/>
    </location>
</feature>
<keyword evidence="2" id="KW-0732">Signal</keyword>
<feature type="transmembrane region" description="Helical" evidence="1">
    <location>
        <begin position="462"/>
        <end position="482"/>
    </location>
</feature>
<name>A0AA50KPQ5_9GAMM</name>
<dbReference type="Proteomes" id="UP001223802">
    <property type="component" value="Chromosome"/>
</dbReference>
<feature type="transmembrane region" description="Helical" evidence="1">
    <location>
        <begin position="1283"/>
        <end position="1304"/>
    </location>
</feature>
<proteinExistence type="predicted"/>
<evidence type="ECO:0000313" key="3">
    <source>
        <dbReference type="EMBL" id="WMC10857.1"/>
    </source>
</evidence>
<feature type="transmembrane region" description="Helical" evidence="1">
    <location>
        <begin position="511"/>
        <end position="527"/>
    </location>
</feature>
<feature type="transmembrane region" description="Helical" evidence="1">
    <location>
        <begin position="539"/>
        <end position="556"/>
    </location>
</feature>
<evidence type="ECO:0000256" key="1">
    <source>
        <dbReference type="SAM" id="Phobius"/>
    </source>
</evidence>
<keyword evidence="1" id="KW-0472">Membrane</keyword>
<dbReference type="RefSeq" id="WP_306762114.1">
    <property type="nucleotide sequence ID" value="NZ_CP118224.1"/>
</dbReference>
<feature type="transmembrane region" description="Helical" evidence="1">
    <location>
        <begin position="1177"/>
        <end position="1204"/>
    </location>
</feature>